<evidence type="ECO:0000256" key="1">
    <source>
        <dbReference type="SAM" id="Phobius"/>
    </source>
</evidence>
<dbReference type="Gramene" id="MELO3C019453.2.1">
    <property type="protein sequence ID" value="MELO3C019453.2.1"/>
    <property type="gene ID" value="MELO3C019453.2"/>
</dbReference>
<evidence type="ECO:0000313" key="2">
    <source>
        <dbReference type="EnsemblPlants" id="MELO3C019453.2.1"/>
    </source>
</evidence>
<keyword evidence="1" id="KW-1133">Transmembrane helix</keyword>
<keyword evidence="1" id="KW-0812">Transmembrane</keyword>
<reference evidence="2" key="1">
    <citation type="submission" date="2023-03" db="UniProtKB">
        <authorList>
            <consortium name="EnsemblPlants"/>
        </authorList>
    </citation>
    <scope>IDENTIFICATION</scope>
</reference>
<dbReference type="EnsemblPlants" id="MELO3C019453.2.1">
    <property type="protein sequence ID" value="MELO3C019453.2.1"/>
    <property type="gene ID" value="MELO3C019453.2"/>
</dbReference>
<organism evidence="2">
    <name type="scientific">Cucumis melo</name>
    <name type="common">Muskmelon</name>
    <dbReference type="NCBI Taxonomy" id="3656"/>
    <lineage>
        <taxon>Eukaryota</taxon>
        <taxon>Viridiplantae</taxon>
        <taxon>Streptophyta</taxon>
        <taxon>Embryophyta</taxon>
        <taxon>Tracheophyta</taxon>
        <taxon>Spermatophyta</taxon>
        <taxon>Magnoliopsida</taxon>
        <taxon>eudicotyledons</taxon>
        <taxon>Gunneridae</taxon>
        <taxon>Pentapetalae</taxon>
        <taxon>rosids</taxon>
        <taxon>fabids</taxon>
        <taxon>Cucurbitales</taxon>
        <taxon>Cucurbitaceae</taxon>
        <taxon>Benincaseae</taxon>
        <taxon>Cucumis</taxon>
    </lineage>
</organism>
<dbReference type="AlphaFoldDB" id="A0A9I9DJ15"/>
<keyword evidence="1" id="KW-0472">Membrane</keyword>
<sequence>MQLVVLFKIIIYLELFRTSEVLGITKFSFLVAVSFSYLVNSFLLWQIKYIAKWEKVLLVKCLNAGTEKKKGNGCN</sequence>
<name>A0A9I9DJ15_CUCME</name>
<protein>
    <submittedName>
        <fullName evidence="2">Uncharacterized protein</fullName>
    </submittedName>
</protein>
<accession>A0A9I9DJ15</accession>
<feature type="transmembrane region" description="Helical" evidence="1">
    <location>
        <begin position="27"/>
        <end position="45"/>
    </location>
</feature>
<proteinExistence type="predicted"/>